<dbReference type="Pfam" id="PF17042">
    <property type="entry name" value="NBD_C"/>
    <property type="match status" value="1"/>
</dbReference>
<evidence type="ECO:0000313" key="15">
    <source>
        <dbReference type="EMBL" id="UUT34563.1"/>
    </source>
</evidence>
<feature type="domain" description="Four-carbon acid sugar kinase N-terminal" evidence="13">
    <location>
        <begin position="2"/>
        <end position="224"/>
    </location>
</feature>
<dbReference type="Gene3D" id="3.40.50.10840">
    <property type="entry name" value="Putative sugar-binding, N-terminal domain"/>
    <property type="match status" value="1"/>
</dbReference>
<dbReference type="RefSeq" id="WP_259611088.1">
    <property type="nucleotide sequence ID" value="NZ_CP091139.2"/>
</dbReference>
<evidence type="ECO:0000256" key="1">
    <source>
        <dbReference type="ARBA" id="ARBA00005715"/>
    </source>
</evidence>
<dbReference type="InterPro" id="IPR010737">
    <property type="entry name" value="4-carb_acid_sugar_kinase_N"/>
</dbReference>
<reference evidence="15" key="1">
    <citation type="submission" date="2022-01" db="EMBL/GenBank/DDBJ databases">
        <title>Microbacterium eymi and Microbacterium rhizovicinus sp. nov., isolated from the rhizospheric soil of Elymus tsukushiensis, a plant native to the Dokdo Islands, Republic of Korea.</title>
        <authorList>
            <person name="Hwang Y.J."/>
        </authorList>
    </citation>
    <scope>NUCLEOTIDE SEQUENCE</scope>
    <source>
        <strain evidence="15">KUDC0405</strain>
    </source>
</reference>
<comment type="similarity">
    <text evidence="1">Belongs to the four-carbon acid sugar kinase family.</text>
</comment>
<comment type="catalytic activity">
    <reaction evidence="8">
        <text>3-dehydro-D-erythronate + ATP = 3-dehydro-4-O-phospho-D-erythronate + ADP + H(+)</text>
        <dbReference type="Rhea" id="RHEA:52556"/>
        <dbReference type="ChEBI" id="CHEBI:15378"/>
        <dbReference type="ChEBI" id="CHEBI:30616"/>
        <dbReference type="ChEBI" id="CHEBI:57958"/>
        <dbReference type="ChEBI" id="CHEBI:136593"/>
        <dbReference type="ChEBI" id="CHEBI:456216"/>
        <dbReference type="EC" id="2.7.1.217"/>
    </reaction>
</comment>
<evidence type="ECO:0000256" key="6">
    <source>
        <dbReference type="ARBA" id="ARBA00023277"/>
    </source>
</evidence>
<evidence type="ECO:0000256" key="7">
    <source>
        <dbReference type="ARBA" id="ARBA00035898"/>
    </source>
</evidence>
<dbReference type="Gene3D" id="3.40.980.20">
    <property type="entry name" value="Four-carbon acid sugar kinase, nucleotide binding domain"/>
    <property type="match status" value="1"/>
</dbReference>
<sequence length="420" mass="42724">MADDLTGATDVAAAFGSAGLRVGLFFGGIDDDASSADLDVVVVGLKTRTVPAADAVSAALAATRALIARGCAQVFFKYCSTFDSTPAGNIGPVADALATELGAGPVVFAPTTPVQGRTVYQGHLFVGDVLLSESTLRDHPLTPMTDARLPRVLAAQTVHGVGLVDLAVVRTGSAAIEERIAAQAACGREFVIVDAVDDDDLDAIAHAVRNRPLVTGAAGLAAALARAHAAASARGRAAVADDTADRLTAAGTAAAIAGSCSARTREQIARWQESGPALRLDPVRLPDSEALAQDALAWYDGARAEGPALIYSSAGPGELREAQEALGAERAAQLVEHALGLVAAGLARRGVDRLIVAGGETSGEVIRALGIGHGRVGAEAAPGVPWIFADQPAPMALLLKSGNYGDSDLLVRAAEAHRVH</sequence>
<keyword evidence="3" id="KW-0547">Nucleotide-binding</keyword>
<evidence type="ECO:0000313" key="16">
    <source>
        <dbReference type="Proteomes" id="UP001054811"/>
    </source>
</evidence>
<keyword evidence="5" id="KW-0067">ATP-binding</keyword>
<dbReference type="InterPro" id="IPR031475">
    <property type="entry name" value="NBD_C"/>
</dbReference>
<dbReference type="EC" id="2.7.1.217" evidence="10"/>
<feature type="domain" description="Four-carbon acid sugar kinase nucleotide binding" evidence="14">
    <location>
        <begin position="255"/>
        <end position="410"/>
    </location>
</feature>
<evidence type="ECO:0000256" key="2">
    <source>
        <dbReference type="ARBA" id="ARBA00022679"/>
    </source>
</evidence>
<gene>
    <name evidence="15" type="ORF">L2X98_29000</name>
</gene>
<evidence type="ECO:0000256" key="3">
    <source>
        <dbReference type="ARBA" id="ARBA00022741"/>
    </source>
</evidence>
<comment type="function">
    <text evidence="9">Catalyzes the ATP-dependent phosphorylation of 3-oxo-tetronate to 3-oxo-tetronate 4-phosphate.</text>
</comment>
<dbReference type="EMBL" id="CP091139">
    <property type="protein sequence ID" value="UUT34563.1"/>
    <property type="molecule type" value="Genomic_DNA"/>
</dbReference>
<evidence type="ECO:0000259" key="14">
    <source>
        <dbReference type="Pfam" id="PF17042"/>
    </source>
</evidence>
<keyword evidence="2" id="KW-0808">Transferase</keyword>
<evidence type="ECO:0000256" key="10">
    <source>
        <dbReference type="ARBA" id="ARBA00039095"/>
    </source>
</evidence>
<evidence type="ECO:0000256" key="12">
    <source>
        <dbReference type="ARBA" id="ARBA00041377"/>
    </source>
</evidence>
<keyword evidence="4" id="KW-0418">Kinase</keyword>
<keyword evidence="16" id="KW-1185">Reference proteome</keyword>
<organism evidence="15 16">
    <name type="scientific">Microbacterium elymi</name>
    <dbReference type="NCBI Taxonomy" id="2909587"/>
    <lineage>
        <taxon>Bacteria</taxon>
        <taxon>Bacillati</taxon>
        <taxon>Actinomycetota</taxon>
        <taxon>Actinomycetes</taxon>
        <taxon>Micrococcales</taxon>
        <taxon>Microbacteriaceae</taxon>
        <taxon>Microbacterium</taxon>
    </lineage>
</organism>
<dbReference type="Proteomes" id="UP001054811">
    <property type="component" value="Chromosome"/>
</dbReference>
<dbReference type="InterPro" id="IPR037051">
    <property type="entry name" value="4-carb_acid_sugar_kinase_N_sf"/>
</dbReference>
<evidence type="ECO:0000256" key="4">
    <source>
        <dbReference type="ARBA" id="ARBA00022777"/>
    </source>
</evidence>
<name>A0ABY5NHD2_9MICO</name>
<comment type="catalytic activity">
    <reaction evidence="7">
        <text>3-dehydro-L-erythronate + ATP = 3-dehydro-4-O-phospho-L-erythronate + ADP + H(+)</text>
        <dbReference type="Rhea" id="RHEA:52552"/>
        <dbReference type="ChEBI" id="CHEBI:15378"/>
        <dbReference type="ChEBI" id="CHEBI:30616"/>
        <dbReference type="ChEBI" id="CHEBI:136592"/>
        <dbReference type="ChEBI" id="CHEBI:136670"/>
        <dbReference type="ChEBI" id="CHEBI:456216"/>
        <dbReference type="EC" id="2.7.1.217"/>
    </reaction>
</comment>
<proteinExistence type="inferred from homology"/>
<dbReference type="InterPro" id="IPR050007">
    <property type="entry name" value="OtnK"/>
</dbReference>
<evidence type="ECO:0000256" key="8">
    <source>
        <dbReference type="ARBA" id="ARBA00036346"/>
    </source>
</evidence>
<evidence type="ECO:0000256" key="9">
    <source>
        <dbReference type="ARBA" id="ARBA00037335"/>
    </source>
</evidence>
<accession>A0ABY5NHD2</accession>
<dbReference type="NCBIfam" id="NF043035">
    <property type="entry name" value="OxoTetrKin"/>
    <property type="match status" value="1"/>
</dbReference>
<dbReference type="Pfam" id="PF07005">
    <property type="entry name" value="SBD_N"/>
    <property type="match status" value="1"/>
</dbReference>
<evidence type="ECO:0000256" key="11">
    <source>
        <dbReference type="ARBA" id="ARBA00039461"/>
    </source>
</evidence>
<keyword evidence="6" id="KW-0119">Carbohydrate metabolism</keyword>
<dbReference type="InterPro" id="IPR042213">
    <property type="entry name" value="NBD_C_sf"/>
</dbReference>
<dbReference type="SUPFAM" id="SSF142764">
    <property type="entry name" value="YgbK-like"/>
    <property type="match status" value="1"/>
</dbReference>
<evidence type="ECO:0000256" key="5">
    <source>
        <dbReference type="ARBA" id="ARBA00022840"/>
    </source>
</evidence>
<protein>
    <recommendedName>
        <fullName evidence="11">3-oxo-tetronate kinase</fullName>
        <ecNumber evidence="10">2.7.1.217</ecNumber>
    </recommendedName>
    <alternativeName>
        <fullName evidence="12">3-dehydrotetronate 4-kinase</fullName>
    </alternativeName>
</protein>
<evidence type="ECO:0000259" key="13">
    <source>
        <dbReference type="Pfam" id="PF07005"/>
    </source>
</evidence>